<accession>A5G5Q1</accession>
<dbReference type="Proteomes" id="UP000006695">
    <property type="component" value="Chromosome"/>
</dbReference>
<sequence>MISSDITSKVNWYGQDHIVKVNWESDNGDLISARCLVDGKEIVKFFRGRWTNKKGNKRYDSDHFIILKRCCVDNFKDSKNMLPAFMPIFSIIHGEEM</sequence>
<dbReference type="RefSeq" id="WP_011939788.1">
    <property type="nucleotide sequence ID" value="NC_009483.1"/>
</dbReference>
<gene>
    <name evidence="1" type="ordered locus">Gura_2947</name>
</gene>
<proteinExistence type="predicted"/>
<keyword evidence="2" id="KW-1185">Reference proteome</keyword>
<dbReference type="HOGENOM" id="CLU_2342772_0_0_7"/>
<organism evidence="1 2">
    <name type="scientific">Geotalea uraniireducens (strain Rf4)</name>
    <name type="common">Geobacter uraniireducens</name>
    <dbReference type="NCBI Taxonomy" id="351605"/>
    <lineage>
        <taxon>Bacteria</taxon>
        <taxon>Pseudomonadati</taxon>
        <taxon>Thermodesulfobacteriota</taxon>
        <taxon>Desulfuromonadia</taxon>
        <taxon>Geobacterales</taxon>
        <taxon>Geobacteraceae</taxon>
        <taxon>Geotalea</taxon>
    </lineage>
</organism>
<dbReference type="OrthoDB" id="9874076at2"/>
<dbReference type="AlphaFoldDB" id="A5G5Q1"/>
<dbReference type="KEGG" id="gur:Gura_2947"/>
<evidence type="ECO:0000313" key="2">
    <source>
        <dbReference type="Proteomes" id="UP000006695"/>
    </source>
</evidence>
<dbReference type="EMBL" id="CP000698">
    <property type="protein sequence ID" value="ABQ27119.1"/>
    <property type="molecule type" value="Genomic_DNA"/>
</dbReference>
<reference evidence="1 2" key="1">
    <citation type="submission" date="2007-05" db="EMBL/GenBank/DDBJ databases">
        <title>Complete sequence of Geobacter uraniireducens Rf4.</title>
        <authorList>
            <consortium name="US DOE Joint Genome Institute"/>
            <person name="Copeland A."/>
            <person name="Lucas S."/>
            <person name="Lapidus A."/>
            <person name="Barry K."/>
            <person name="Detter J.C."/>
            <person name="Glavina del Rio T."/>
            <person name="Hammon N."/>
            <person name="Israni S."/>
            <person name="Dalin E."/>
            <person name="Tice H."/>
            <person name="Pitluck S."/>
            <person name="Chertkov O."/>
            <person name="Brettin T."/>
            <person name="Bruce D."/>
            <person name="Han C."/>
            <person name="Schmutz J."/>
            <person name="Larimer F."/>
            <person name="Land M."/>
            <person name="Hauser L."/>
            <person name="Kyrpides N."/>
            <person name="Mikhailova N."/>
            <person name="Shelobolina E."/>
            <person name="Aklujkar M."/>
            <person name="Lovley D."/>
            <person name="Richardson P."/>
        </authorList>
    </citation>
    <scope>NUCLEOTIDE SEQUENCE [LARGE SCALE GENOMIC DNA]</scope>
    <source>
        <strain evidence="1 2">Rf4</strain>
    </source>
</reference>
<evidence type="ECO:0000313" key="1">
    <source>
        <dbReference type="EMBL" id="ABQ27119.1"/>
    </source>
</evidence>
<protein>
    <submittedName>
        <fullName evidence="1">Uncharacterized protein</fullName>
    </submittedName>
</protein>
<name>A5G5Q1_GEOUR</name>